<name>A0A9D1IJD2_9BACT</name>
<dbReference type="EMBL" id="DVMS01000093">
    <property type="protein sequence ID" value="HIU38660.1"/>
    <property type="molecule type" value="Genomic_DNA"/>
</dbReference>
<organism evidence="2 3">
    <name type="scientific">Candidatus Limisoma intestinavium</name>
    <dbReference type="NCBI Taxonomy" id="2840856"/>
    <lineage>
        <taxon>Bacteria</taxon>
        <taxon>Pseudomonadati</taxon>
        <taxon>Bacteroidota</taxon>
        <taxon>Bacteroidia</taxon>
        <taxon>Bacteroidales</taxon>
        <taxon>Candidatus Limisoma</taxon>
    </lineage>
</organism>
<evidence type="ECO:0000256" key="1">
    <source>
        <dbReference type="SAM" id="SignalP"/>
    </source>
</evidence>
<feature type="chain" id="PRO_5038371952" description="Lipoprotein" evidence="1">
    <location>
        <begin position="24"/>
        <end position="161"/>
    </location>
</feature>
<evidence type="ECO:0000313" key="2">
    <source>
        <dbReference type="EMBL" id="HIU38660.1"/>
    </source>
</evidence>
<dbReference type="PROSITE" id="PS51257">
    <property type="entry name" value="PROKAR_LIPOPROTEIN"/>
    <property type="match status" value="1"/>
</dbReference>
<feature type="signal peptide" evidence="1">
    <location>
        <begin position="1"/>
        <end position="23"/>
    </location>
</feature>
<gene>
    <name evidence="2" type="ORF">IAD18_03215</name>
</gene>
<proteinExistence type="predicted"/>
<reference evidence="2" key="1">
    <citation type="submission" date="2020-10" db="EMBL/GenBank/DDBJ databases">
        <authorList>
            <person name="Gilroy R."/>
        </authorList>
    </citation>
    <scope>NUCLEOTIDE SEQUENCE</scope>
    <source>
        <strain evidence="2">17073</strain>
    </source>
</reference>
<comment type="caution">
    <text evidence="2">The sequence shown here is derived from an EMBL/GenBank/DDBJ whole genome shotgun (WGS) entry which is preliminary data.</text>
</comment>
<dbReference type="Proteomes" id="UP000824076">
    <property type="component" value="Unassembled WGS sequence"/>
</dbReference>
<accession>A0A9D1IJD2</accession>
<reference evidence="2" key="2">
    <citation type="journal article" date="2021" name="PeerJ">
        <title>Extensive microbial diversity within the chicken gut microbiome revealed by metagenomics and culture.</title>
        <authorList>
            <person name="Gilroy R."/>
            <person name="Ravi A."/>
            <person name="Getino M."/>
            <person name="Pursley I."/>
            <person name="Horton D.L."/>
            <person name="Alikhan N.F."/>
            <person name="Baker D."/>
            <person name="Gharbi K."/>
            <person name="Hall N."/>
            <person name="Watson M."/>
            <person name="Adriaenssens E.M."/>
            <person name="Foster-Nyarko E."/>
            <person name="Jarju S."/>
            <person name="Secka A."/>
            <person name="Antonio M."/>
            <person name="Oren A."/>
            <person name="Chaudhuri R.R."/>
            <person name="La Ragione R."/>
            <person name="Hildebrand F."/>
            <person name="Pallen M.J."/>
        </authorList>
    </citation>
    <scope>NUCLEOTIDE SEQUENCE</scope>
    <source>
        <strain evidence="2">17073</strain>
    </source>
</reference>
<evidence type="ECO:0000313" key="3">
    <source>
        <dbReference type="Proteomes" id="UP000824076"/>
    </source>
</evidence>
<dbReference type="AlphaFoldDB" id="A0A9D1IJD2"/>
<sequence>MKTSALIITTAMILAAFSCTNRANKNENVPAVESNDSLVLTADRSQHYRITITGDSLWYDYDPFDTCCEMDSLSWPPKVKEFDSQKFINKYKPLIDTIKTPIGHDFVILDDICIDLYYNGKLIVSTYGDALSALPKPFHDMILDIIGQAGGLYGFCAKGGA</sequence>
<keyword evidence="1" id="KW-0732">Signal</keyword>
<evidence type="ECO:0008006" key="4">
    <source>
        <dbReference type="Google" id="ProtNLM"/>
    </source>
</evidence>
<protein>
    <recommendedName>
        <fullName evidence="4">Lipoprotein</fullName>
    </recommendedName>
</protein>